<dbReference type="GO" id="GO:0002098">
    <property type="term" value="P:tRNA wobble uridine modification"/>
    <property type="evidence" value="ECO:0007669"/>
    <property type="project" value="InterPro"/>
</dbReference>
<dbReference type="NCBIfam" id="NF008752">
    <property type="entry name" value="PRK11784.1-4"/>
    <property type="match status" value="1"/>
</dbReference>
<dbReference type="Gene3D" id="3.40.250.10">
    <property type="entry name" value="Rhodanese-like domain"/>
    <property type="match status" value="1"/>
</dbReference>
<dbReference type="Pfam" id="PF00581">
    <property type="entry name" value="Rhodanese"/>
    <property type="match status" value="1"/>
</dbReference>
<keyword evidence="1" id="KW-0711">Selenium</keyword>
<dbReference type="SUPFAM" id="SSF69572">
    <property type="entry name" value="Activating enzymes of the ubiquitin-like proteins"/>
    <property type="match status" value="1"/>
</dbReference>
<evidence type="ECO:0000259" key="2">
    <source>
        <dbReference type="PROSITE" id="PS50206"/>
    </source>
</evidence>
<dbReference type="InterPro" id="IPR058840">
    <property type="entry name" value="AAA_SelU"/>
</dbReference>
<dbReference type="InterPro" id="IPR035985">
    <property type="entry name" value="Ubiquitin-activating_enz"/>
</dbReference>
<dbReference type="NCBIfam" id="NF008750">
    <property type="entry name" value="PRK11784.1-2"/>
    <property type="match status" value="1"/>
</dbReference>
<dbReference type="InterPro" id="IPR014929">
    <property type="entry name" value="E2-binding"/>
</dbReference>
<evidence type="ECO:0000256" key="1">
    <source>
        <dbReference type="ARBA" id="ARBA00023266"/>
    </source>
</evidence>
<dbReference type="InterPro" id="IPR037078">
    <property type="entry name" value="NEDD8-ac_enz1_catalyticsu_C"/>
</dbReference>
<comment type="caution">
    <text evidence="3">The sequence shown here is derived from an EMBL/GenBank/DDBJ whole genome shotgun (WGS) entry which is preliminary data.</text>
</comment>
<feature type="domain" description="Rhodanese" evidence="2">
    <location>
        <begin position="188"/>
        <end position="330"/>
    </location>
</feature>
<dbReference type="InterPro" id="IPR017582">
    <property type="entry name" value="SelU"/>
</dbReference>
<dbReference type="Gene3D" id="3.10.20.260">
    <property type="entry name" value="NEDD8-activating enzyme E1, catalytic subunit"/>
    <property type="match status" value="1"/>
</dbReference>
<evidence type="ECO:0000313" key="4">
    <source>
        <dbReference type="Proteomes" id="UP000324629"/>
    </source>
</evidence>
<dbReference type="SUPFAM" id="SSF52540">
    <property type="entry name" value="P-loop containing nucleoside triphosphate hydrolases"/>
    <property type="match status" value="1"/>
</dbReference>
<dbReference type="SUPFAM" id="SSF52821">
    <property type="entry name" value="Rhodanese/Cell cycle control phosphatase"/>
    <property type="match status" value="1"/>
</dbReference>
<protein>
    <recommendedName>
        <fullName evidence="2">Rhodanese domain-containing protein</fullName>
    </recommendedName>
</protein>
<dbReference type="PANTHER" id="PTHR30401">
    <property type="entry name" value="TRNA 2-SELENOURIDINE SYNTHASE"/>
    <property type="match status" value="1"/>
</dbReference>
<dbReference type="SMART" id="SM01181">
    <property type="entry name" value="E2_bind"/>
    <property type="match status" value="1"/>
</dbReference>
<dbReference type="InterPro" id="IPR036873">
    <property type="entry name" value="Rhodanese-like_dom_sf"/>
</dbReference>
<dbReference type="NCBIfam" id="TIGR03167">
    <property type="entry name" value="tRNA_sel_U_synt"/>
    <property type="match status" value="1"/>
</dbReference>
<dbReference type="Pfam" id="PF08825">
    <property type="entry name" value="E2_bind"/>
    <property type="match status" value="1"/>
</dbReference>
<dbReference type="SMART" id="SM00450">
    <property type="entry name" value="RHOD"/>
    <property type="match status" value="1"/>
</dbReference>
<dbReference type="AlphaFoldDB" id="A0A5J4NS44"/>
<dbReference type="Proteomes" id="UP000324629">
    <property type="component" value="Unassembled WGS sequence"/>
</dbReference>
<sequence length="579" mass="64767">MNFSDLDGVYTYTFSVERKPDCMACNNIPKDIDFSPTNTLRDVIDFLKNSTEYQMRSPSVTTVADGANKSLFIDLPEFADVLRQNLSKTLAGVPLRPLLSELHLSDGQMLQLPTTVSTAVRSLFCRLRIGVDLQCSIRCLRTSKTPIRLITLAREPFASEPSWGPTIPPPPDSGPDECLSWDEFFVHNPSKPFIIDVRSPAEFSDDHIPNAVNIAVLNDYERAHVGRLHSEGSVLKARFLGASLICSNLSRILAEVGNSFSTSPPSQLVGSSTSSFPTDCTPNLLVYCWRGGQRSNSLATLLTEIGWPSCVGVLVGGFRSWRRLVLRQLDAWPRWVIRGQFWVIAGLTGSGKSLVLSELSKAKETVLDLEELAHHKGSIFGAMPDDSQNTSCTLITQRQFESALHQKFTSDSRWQTTPRVWIECESRSVGPSCHLSDGLWSRLRDTQNTHRVWLDVPEEARVAWIIESYSEFTKNPALLEPMLCSLAKYHPTQRIAEWRSWIDAADFTSLVTGLLRHHYDPLYSKSRKPVMEESRLNGLVHHISLSSVDAGTVRSQLLPRLLSLACEHEHVHTTKQLTA</sequence>
<evidence type="ECO:0000313" key="3">
    <source>
        <dbReference type="EMBL" id="KAA3678406.1"/>
    </source>
</evidence>
<keyword evidence="4" id="KW-1185">Reference proteome</keyword>
<dbReference type="InterPro" id="IPR027417">
    <property type="entry name" value="P-loop_NTPase"/>
</dbReference>
<accession>A0A5J4NS44</accession>
<proteinExistence type="predicted"/>
<dbReference type="InterPro" id="IPR001763">
    <property type="entry name" value="Rhodanese-like_dom"/>
</dbReference>
<reference evidence="3 4" key="1">
    <citation type="journal article" date="2019" name="Gigascience">
        <title>Whole-genome sequence of the oriental lung fluke Paragonimus westermani.</title>
        <authorList>
            <person name="Oey H."/>
            <person name="Zakrzewski M."/>
            <person name="Narain K."/>
            <person name="Devi K.R."/>
            <person name="Agatsuma T."/>
            <person name="Nawaratna S."/>
            <person name="Gobert G.N."/>
            <person name="Jones M.K."/>
            <person name="Ragan M.A."/>
            <person name="McManus D.P."/>
            <person name="Krause L."/>
        </authorList>
    </citation>
    <scope>NUCLEOTIDE SEQUENCE [LARGE SCALE GENOMIC DNA]</scope>
    <source>
        <strain evidence="3 4">IND2009</strain>
    </source>
</reference>
<dbReference type="PANTHER" id="PTHR30401:SF0">
    <property type="entry name" value="TRNA 2-SELENOURIDINE SYNTHASE"/>
    <property type="match status" value="1"/>
</dbReference>
<dbReference type="Pfam" id="PF26341">
    <property type="entry name" value="AAA_SelU"/>
    <property type="match status" value="1"/>
</dbReference>
<dbReference type="EMBL" id="QNGE01001113">
    <property type="protein sequence ID" value="KAA3678406.1"/>
    <property type="molecule type" value="Genomic_DNA"/>
</dbReference>
<dbReference type="GO" id="GO:0045116">
    <property type="term" value="P:protein neddylation"/>
    <property type="evidence" value="ECO:0007669"/>
    <property type="project" value="InterPro"/>
</dbReference>
<name>A0A5J4NS44_9TREM</name>
<dbReference type="GO" id="GO:0043828">
    <property type="term" value="F:tRNA 2-selenouridine synthase activity"/>
    <property type="evidence" value="ECO:0007669"/>
    <property type="project" value="InterPro"/>
</dbReference>
<organism evidence="3 4">
    <name type="scientific">Paragonimus westermani</name>
    <dbReference type="NCBI Taxonomy" id="34504"/>
    <lineage>
        <taxon>Eukaryota</taxon>
        <taxon>Metazoa</taxon>
        <taxon>Spiralia</taxon>
        <taxon>Lophotrochozoa</taxon>
        <taxon>Platyhelminthes</taxon>
        <taxon>Trematoda</taxon>
        <taxon>Digenea</taxon>
        <taxon>Plagiorchiida</taxon>
        <taxon>Troglotremata</taxon>
        <taxon>Troglotrematidae</taxon>
        <taxon>Paragonimus</taxon>
    </lineage>
</organism>
<dbReference type="PROSITE" id="PS50206">
    <property type="entry name" value="RHODANESE_3"/>
    <property type="match status" value="1"/>
</dbReference>
<gene>
    <name evidence="3" type="ORF">DEA37_0006346</name>
</gene>
<dbReference type="GO" id="GO:0019781">
    <property type="term" value="F:NEDD8 activating enzyme activity"/>
    <property type="evidence" value="ECO:0007669"/>
    <property type="project" value="InterPro"/>
</dbReference>